<dbReference type="HOGENOM" id="CLU_2293358_0_0_1"/>
<proteinExistence type="predicted"/>
<name>A0A0C3D1B4_9AGAM</name>
<sequence>MSLARLTPPSTNTANCGFGHGSRVSSVSTMLTRFSSPDRAASSWRPPWLESTIPTRSLRRPGGCDTLEDDGHYDKKGGDLLLVMLLNQGISFHDRDESMKD</sequence>
<keyword evidence="2" id="KW-1185">Reference proteome</keyword>
<organism evidence="1 2">
    <name type="scientific">Scleroderma citrinum Foug A</name>
    <dbReference type="NCBI Taxonomy" id="1036808"/>
    <lineage>
        <taxon>Eukaryota</taxon>
        <taxon>Fungi</taxon>
        <taxon>Dikarya</taxon>
        <taxon>Basidiomycota</taxon>
        <taxon>Agaricomycotina</taxon>
        <taxon>Agaricomycetes</taxon>
        <taxon>Agaricomycetidae</taxon>
        <taxon>Boletales</taxon>
        <taxon>Sclerodermatineae</taxon>
        <taxon>Sclerodermataceae</taxon>
        <taxon>Scleroderma</taxon>
    </lineage>
</organism>
<reference evidence="2" key="2">
    <citation type="submission" date="2015-01" db="EMBL/GenBank/DDBJ databases">
        <title>Evolutionary Origins and Diversification of the Mycorrhizal Mutualists.</title>
        <authorList>
            <consortium name="DOE Joint Genome Institute"/>
            <consortium name="Mycorrhizal Genomics Consortium"/>
            <person name="Kohler A."/>
            <person name="Kuo A."/>
            <person name="Nagy L.G."/>
            <person name="Floudas D."/>
            <person name="Copeland A."/>
            <person name="Barry K.W."/>
            <person name="Cichocki N."/>
            <person name="Veneault-Fourrey C."/>
            <person name="LaButti K."/>
            <person name="Lindquist E.A."/>
            <person name="Lipzen A."/>
            <person name="Lundell T."/>
            <person name="Morin E."/>
            <person name="Murat C."/>
            <person name="Riley R."/>
            <person name="Ohm R."/>
            <person name="Sun H."/>
            <person name="Tunlid A."/>
            <person name="Henrissat B."/>
            <person name="Grigoriev I.V."/>
            <person name="Hibbett D.S."/>
            <person name="Martin F."/>
        </authorList>
    </citation>
    <scope>NUCLEOTIDE SEQUENCE [LARGE SCALE GENOMIC DNA]</scope>
    <source>
        <strain evidence="2">Foug A</strain>
    </source>
</reference>
<dbReference type="AlphaFoldDB" id="A0A0C3D1B4"/>
<dbReference type="Proteomes" id="UP000053989">
    <property type="component" value="Unassembled WGS sequence"/>
</dbReference>
<dbReference type="EMBL" id="KN822617">
    <property type="protein sequence ID" value="KIM50194.1"/>
    <property type="molecule type" value="Genomic_DNA"/>
</dbReference>
<protein>
    <submittedName>
        <fullName evidence="1">Uncharacterized protein</fullName>
    </submittedName>
</protein>
<gene>
    <name evidence="1" type="ORF">SCLCIDRAFT_34551</name>
</gene>
<reference evidence="1 2" key="1">
    <citation type="submission" date="2014-04" db="EMBL/GenBank/DDBJ databases">
        <authorList>
            <consortium name="DOE Joint Genome Institute"/>
            <person name="Kuo A."/>
            <person name="Kohler A."/>
            <person name="Nagy L.G."/>
            <person name="Floudas D."/>
            <person name="Copeland A."/>
            <person name="Barry K.W."/>
            <person name="Cichocki N."/>
            <person name="Veneault-Fourrey C."/>
            <person name="LaButti K."/>
            <person name="Lindquist E.A."/>
            <person name="Lipzen A."/>
            <person name="Lundell T."/>
            <person name="Morin E."/>
            <person name="Murat C."/>
            <person name="Sun H."/>
            <person name="Tunlid A."/>
            <person name="Henrissat B."/>
            <person name="Grigoriev I.V."/>
            <person name="Hibbett D.S."/>
            <person name="Martin F."/>
            <person name="Nordberg H.P."/>
            <person name="Cantor M.N."/>
            <person name="Hua S.X."/>
        </authorList>
    </citation>
    <scope>NUCLEOTIDE SEQUENCE [LARGE SCALE GENOMIC DNA]</scope>
    <source>
        <strain evidence="1 2">Foug A</strain>
    </source>
</reference>
<evidence type="ECO:0000313" key="2">
    <source>
        <dbReference type="Proteomes" id="UP000053989"/>
    </source>
</evidence>
<dbReference type="InParanoid" id="A0A0C3D1B4"/>
<accession>A0A0C3D1B4</accession>
<evidence type="ECO:0000313" key="1">
    <source>
        <dbReference type="EMBL" id="KIM50194.1"/>
    </source>
</evidence>